<feature type="transmembrane region" description="Helical" evidence="2">
    <location>
        <begin position="21"/>
        <end position="43"/>
    </location>
</feature>
<feature type="transmembrane region" description="Helical" evidence="2">
    <location>
        <begin position="125"/>
        <end position="142"/>
    </location>
</feature>
<keyword evidence="2" id="KW-0812">Transmembrane</keyword>
<protein>
    <recommendedName>
        <fullName evidence="4">MARVEL domain-containing protein</fullName>
    </recommendedName>
</protein>
<dbReference type="EMBL" id="HBFP01005167">
    <property type="protein sequence ID" value="CAD8819279.1"/>
    <property type="molecule type" value="Transcribed_RNA"/>
</dbReference>
<sequence>MDNARIVDGKVEDQRERTGPYAIKLMVQVTMWIASIIVFGSTSQANGNGCSTQCAYAITTGLLSFIFLSFLLIFNFLAEINRLSRQVWFTYQFEAFCMYLLILWWIPGVANIASVRSATPGNGEVFAFVAFFGSIYGSFKAYHTYVEDNYRRAIEEREKELKALELEMPTSQIEYAVERN</sequence>
<proteinExistence type="predicted"/>
<keyword evidence="1" id="KW-0175">Coiled coil</keyword>
<dbReference type="AlphaFoldDB" id="A0A7S0ZEG6"/>
<evidence type="ECO:0000256" key="2">
    <source>
        <dbReference type="SAM" id="Phobius"/>
    </source>
</evidence>
<evidence type="ECO:0000256" key="1">
    <source>
        <dbReference type="SAM" id="Coils"/>
    </source>
</evidence>
<feature type="transmembrane region" description="Helical" evidence="2">
    <location>
        <begin position="89"/>
        <end position="113"/>
    </location>
</feature>
<evidence type="ECO:0008006" key="4">
    <source>
        <dbReference type="Google" id="ProtNLM"/>
    </source>
</evidence>
<keyword evidence="2" id="KW-1133">Transmembrane helix</keyword>
<feature type="transmembrane region" description="Helical" evidence="2">
    <location>
        <begin position="55"/>
        <end position="77"/>
    </location>
</feature>
<gene>
    <name evidence="3" type="ORF">TOLI1172_LOCUS3668</name>
</gene>
<evidence type="ECO:0000313" key="3">
    <source>
        <dbReference type="EMBL" id="CAD8819279.1"/>
    </source>
</evidence>
<feature type="coiled-coil region" evidence="1">
    <location>
        <begin position="147"/>
        <end position="174"/>
    </location>
</feature>
<name>A0A7S0ZEG6_9RHOD</name>
<organism evidence="3">
    <name type="scientific">Timspurckia oligopyrenoides</name>
    <dbReference type="NCBI Taxonomy" id="708627"/>
    <lineage>
        <taxon>Eukaryota</taxon>
        <taxon>Rhodophyta</taxon>
        <taxon>Bangiophyceae</taxon>
        <taxon>Porphyridiales</taxon>
        <taxon>Porphyridiaceae</taxon>
        <taxon>Timspurckia</taxon>
    </lineage>
</organism>
<reference evidence="3" key="1">
    <citation type="submission" date="2021-01" db="EMBL/GenBank/DDBJ databases">
        <authorList>
            <person name="Corre E."/>
            <person name="Pelletier E."/>
            <person name="Niang G."/>
            <person name="Scheremetjew M."/>
            <person name="Finn R."/>
            <person name="Kale V."/>
            <person name="Holt S."/>
            <person name="Cochrane G."/>
            <person name="Meng A."/>
            <person name="Brown T."/>
            <person name="Cohen L."/>
        </authorList>
    </citation>
    <scope>NUCLEOTIDE SEQUENCE</scope>
    <source>
        <strain evidence="3">CCMP3278</strain>
    </source>
</reference>
<keyword evidence="2" id="KW-0472">Membrane</keyword>
<accession>A0A7S0ZEG6</accession>